<sequence>MTPPSVAQPATEVQPTPVTTPLPTPVPPATPPPTMVDESALRLDILDLQAEQRRLWSVIYLLRAVAQIDDVLAALQANDLDEADRTLMLVYRSLDRAYAFSAEQDKGPIDSFRLQISQLRDELRLRPEGSDRRLRQIRRLILSLVEA</sequence>
<name>A0ABS4DCK5_9CHLR</name>
<feature type="compositionally biased region" description="Pro residues" evidence="1">
    <location>
        <begin position="18"/>
        <end position="34"/>
    </location>
</feature>
<protein>
    <submittedName>
        <fullName evidence="2">Uncharacterized protein</fullName>
    </submittedName>
</protein>
<evidence type="ECO:0000313" key="3">
    <source>
        <dbReference type="Proteomes" id="UP001193081"/>
    </source>
</evidence>
<gene>
    <name evidence="2" type="ORF">EYB53_015785</name>
</gene>
<comment type="caution">
    <text evidence="2">The sequence shown here is derived from an EMBL/GenBank/DDBJ whole genome shotgun (WGS) entry which is preliminary data.</text>
</comment>
<dbReference type="Proteomes" id="UP001193081">
    <property type="component" value="Unassembled WGS sequence"/>
</dbReference>
<dbReference type="EMBL" id="SIJK02000029">
    <property type="protein sequence ID" value="MBP1467175.1"/>
    <property type="molecule type" value="Genomic_DNA"/>
</dbReference>
<proteinExistence type="predicted"/>
<accession>A0ABS4DCK5</accession>
<feature type="region of interest" description="Disordered" evidence="1">
    <location>
        <begin position="1"/>
        <end position="35"/>
    </location>
</feature>
<reference evidence="2 3" key="1">
    <citation type="submission" date="2021-03" db="EMBL/GenBank/DDBJ databases">
        <authorList>
            <person name="Grouzdev D.S."/>
        </authorList>
    </citation>
    <scope>NUCLEOTIDE SEQUENCE [LARGE SCALE GENOMIC DNA]</scope>
    <source>
        <strain evidence="2 3">M50-1</strain>
    </source>
</reference>
<evidence type="ECO:0000256" key="1">
    <source>
        <dbReference type="SAM" id="MobiDB-lite"/>
    </source>
</evidence>
<evidence type="ECO:0000313" key="2">
    <source>
        <dbReference type="EMBL" id="MBP1467175.1"/>
    </source>
</evidence>
<keyword evidence="3" id="KW-1185">Reference proteome</keyword>
<organism evidence="2 3">
    <name type="scientific">Candidatus Chloroploca mongolica</name>
    <dbReference type="NCBI Taxonomy" id="2528176"/>
    <lineage>
        <taxon>Bacteria</taxon>
        <taxon>Bacillati</taxon>
        <taxon>Chloroflexota</taxon>
        <taxon>Chloroflexia</taxon>
        <taxon>Chloroflexales</taxon>
        <taxon>Chloroflexineae</taxon>
        <taxon>Oscillochloridaceae</taxon>
        <taxon>Candidatus Chloroploca</taxon>
    </lineage>
</organism>